<sequence length="243" mass="28075">MAREKILVIDDEKEISELIQSYLIKEEFQVHVVENGKDALEAIGLEKPDLIILDIMLPDIDGIELCLEIRKQCNAPILFLSCKSEEMDKILALSVGGDDYLTKPFLPGELVARIKAHLRRNRLLMQVKKQPNIIRYPGLEINLDSHEVWVDHQLVNLSSKEFEILSILAKNPKRIYSMDQLFQMVWKMHSLDGDSRTIMVYISNLRKKIEKNPSNPKYIINIRGVGYKFNHSLFEKKISSSND</sequence>
<dbReference type="GO" id="GO:0005829">
    <property type="term" value="C:cytosol"/>
    <property type="evidence" value="ECO:0007669"/>
    <property type="project" value="TreeGrafter"/>
</dbReference>
<feature type="DNA-binding region" description="OmpR/PhoB-type" evidence="9">
    <location>
        <begin position="131"/>
        <end position="231"/>
    </location>
</feature>
<gene>
    <name evidence="12" type="ORF">FQB35_11670</name>
</gene>
<evidence type="ECO:0000313" key="12">
    <source>
        <dbReference type="EMBL" id="QEK12929.1"/>
    </source>
</evidence>
<proteinExistence type="predicted"/>
<dbReference type="FunFam" id="1.10.10.10:FF:000018">
    <property type="entry name" value="DNA-binding response regulator ResD"/>
    <property type="match status" value="1"/>
</dbReference>
<keyword evidence="3" id="KW-0902">Two-component regulatory system</keyword>
<dbReference type="GO" id="GO:0000156">
    <property type="term" value="F:phosphorelay response regulator activity"/>
    <property type="evidence" value="ECO:0007669"/>
    <property type="project" value="TreeGrafter"/>
</dbReference>
<evidence type="ECO:0000313" key="13">
    <source>
        <dbReference type="Proteomes" id="UP000324646"/>
    </source>
</evidence>
<protein>
    <recommendedName>
        <fullName evidence="1">Stage 0 sporulation protein A homolog</fullName>
    </recommendedName>
</protein>
<dbReference type="Proteomes" id="UP000324646">
    <property type="component" value="Chromosome"/>
</dbReference>
<dbReference type="InterPro" id="IPR011006">
    <property type="entry name" value="CheY-like_superfamily"/>
</dbReference>
<dbReference type="KEGG" id="crs:FQB35_11670"/>
<dbReference type="Gene3D" id="3.40.50.2300">
    <property type="match status" value="1"/>
</dbReference>
<dbReference type="GO" id="GO:0000976">
    <property type="term" value="F:transcription cis-regulatory region binding"/>
    <property type="evidence" value="ECO:0007669"/>
    <property type="project" value="TreeGrafter"/>
</dbReference>
<evidence type="ECO:0000256" key="2">
    <source>
        <dbReference type="ARBA" id="ARBA00022553"/>
    </source>
</evidence>
<dbReference type="InterPro" id="IPR036388">
    <property type="entry name" value="WH-like_DNA-bd_sf"/>
</dbReference>
<dbReference type="PANTHER" id="PTHR48111:SF52">
    <property type="entry name" value="TRANSCRIPTIONAL REGULATORY PROTEIN YVRH"/>
    <property type="match status" value="1"/>
</dbReference>
<keyword evidence="6" id="KW-0804">Transcription</keyword>
<keyword evidence="2 8" id="KW-0597">Phosphoprotein</keyword>
<evidence type="ECO:0000256" key="9">
    <source>
        <dbReference type="PROSITE-ProRule" id="PRU01091"/>
    </source>
</evidence>
<evidence type="ECO:0000256" key="4">
    <source>
        <dbReference type="ARBA" id="ARBA00023015"/>
    </source>
</evidence>
<evidence type="ECO:0000256" key="7">
    <source>
        <dbReference type="ARBA" id="ARBA00024867"/>
    </source>
</evidence>
<dbReference type="EMBL" id="CP042243">
    <property type="protein sequence ID" value="QEK12929.1"/>
    <property type="molecule type" value="Genomic_DNA"/>
</dbReference>
<dbReference type="Gene3D" id="1.10.10.10">
    <property type="entry name" value="Winged helix-like DNA-binding domain superfamily/Winged helix DNA-binding domain"/>
    <property type="match status" value="1"/>
</dbReference>
<dbReference type="SUPFAM" id="SSF46894">
    <property type="entry name" value="C-terminal effector domain of the bipartite response regulators"/>
    <property type="match status" value="1"/>
</dbReference>
<evidence type="ECO:0000256" key="5">
    <source>
        <dbReference type="ARBA" id="ARBA00023125"/>
    </source>
</evidence>
<dbReference type="InterPro" id="IPR001867">
    <property type="entry name" value="OmpR/PhoB-type_DNA-bd"/>
</dbReference>
<keyword evidence="13" id="KW-1185">Reference proteome</keyword>
<keyword evidence="4" id="KW-0805">Transcription regulation</keyword>
<dbReference type="Pfam" id="PF00486">
    <property type="entry name" value="Trans_reg_C"/>
    <property type="match status" value="1"/>
</dbReference>
<dbReference type="PROSITE" id="PS50110">
    <property type="entry name" value="RESPONSE_REGULATORY"/>
    <property type="match status" value="1"/>
</dbReference>
<accession>A0A5C0SJ00</accession>
<evidence type="ECO:0000256" key="1">
    <source>
        <dbReference type="ARBA" id="ARBA00018672"/>
    </source>
</evidence>
<keyword evidence="5 9" id="KW-0238">DNA-binding</keyword>
<dbReference type="AlphaFoldDB" id="A0A5C0SJ00"/>
<dbReference type="Pfam" id="PF00072">
    <property type="entry name" value="Response_reg"/>
    <property type="match status" value="1"/>
</dbReference>
<dbReference type="PROSITE" id="PS51755">
    <property type="entry name" value="OMPR_PHOB"/>
    <property type="match status" value="1"/>
</dbReference>
<evidence type="ECO:0000256" key="3">
    <source>
        <dbReference type="ARBA" id="ARBA00023012"/>
    </source>
</evidence>
<evidence type="ECO:0000259" key="10">
    <source>
        <dbReference type="PROSITE" id="PS50110"/>
    </source>
</evidence>
<dbReference type="InterPro" id="IPR001789">
    <property type="entry name" value="Sig_transdc_resp-reg_receiver"/>
</dbReference>
<evidence type="ECO:0000256" key="8">
    <source>
        <dbReference type="PROSITE-ProRule" id="PRU00169"/>
    </source>
</evidence>
<comment type="function">
    <text evidence="7">May play the central regulatory role in sporulation. It may be an element of the effector pathway responsible for the activation of sporulation genes in response to nutritional stress. Spo0A may act in concert with spo0H (a sigma factor) to control the expression of some genes that are critical to the sporulation process.</text>
</comment>
<dbReference type="Gene3D" id="6.10.250.690">
    <property type="match status" value="1"/>
</dbReference>
<dbReference type="RefSeq" id="WP_148810065.1">
    <property type="nucleotide sequence ID" value="NZ_CP042243.1"/>
</dbReference>
<name>A0A5C0SJ00_CRATE</name>
<dbReference type="SMART" id="SM00862">
    <property type="entry name" value="Trans_reg_C"/>
    <property type="match status" value="1"/>
</dbReference>
<feature type="modified residue" description="4-aspartylphosphate" evidence="8">
    <location>
        <position position="54"/>
    </location>
</feature>
<dbReference type="PANTHER" id="PTHR48111">
    <property type="entry name" value="REGULATOR OF RPOS"/>
    <property type="match status" value="1"/>
</dbReference>
<dbReference type="FunFam" id="3.40.50.2300:FF:000001">
    <property type="entry name" value="DNA-binding response regulator PhoB"/>
    <property type="match status" value="1"/>
</dbReference>
<dbReference type="GO" id="GO:0032993">
    <property type="term" value="C:protein-DNA complex"/>
    <property type="evidence" value="ECO:0007669"/>
    <property type="project" value="TreeGrafter"/>
</dbReference>
<evidence type="ECO:0000259" key="11">
    <source>
        <dbReference type="PROSITE" id="PS51755"/>
    </source>
</evidence>
<dbReference type="InterPro" id="IPR016032">
    <property type="entry name" value="Sig_transdc_resp-reg_C-effctor"/>
</dbReference>
<feature type="domain" description="Response regulatory" evidence="10">
    <location>
        <begin position="5"/>
        <end position="118"/>
    </location>
</feature>
<dbReference type="OrthoDB" id="9790442at2"/>
<dbReference type="InterPro" id="IPR039420">
    <property type="entry name" value="WalR-like"/>
</dbReference>
<reference evidence="12 13" key="1">
    <citation type="submission" date="2019-07" db="EMBL/GenBank/DDBJ databases">
        <title>Complete genome of Crassaminicella thermophila SY095.</title>
        <authorList>
            <person name="Li X."/>
        </authorList>
    </citation>
    <scope>NUCLEOTIDE SEQUENCE [LARGE SCALE GENOMIC DNA]</scope>
    <source>
        <strain evidence="12 13">SY095</strain>
    </source>
</reference>
<feature type="domain" description="OmpR/PhoB-type" evidence="11">
    <location>
        <begin position="131"/>
        <end position="231"/>
    </location>
</feature>
<dbReference type="CDD" id="cd00383">
    <property type="entry name" value="trans_reg_C"/>
    <property type="match status" value="1"/>
</dbReference>
<dbReference type="SUPFAM" id="SSF52172">
    <property type="entry name" value="CheY-like"/>
    <property type="match status" value="1"/>
</dbReference>
<evidence type="ECO:0000256" key="6">
    <source>
        <dbReference type="ARBA" id="ARBA00023163"/>
    </source>
</evidence>
<dbReference type="GO" id="GO:0006355">
    <property type="term" value="P:regulation of DNA-templated transcription"/>
    <property type="evidence" value="ECO:0007669"/>
    <property type="project" value="InterPro"/>
</dbReference>
<organism evidence="12 13">
    <name type="scientific">Crassaminicella thermophila</name>
    <dbReference type="NCBI Taxonomy" id="2599308"/>
    <lineage>
        <taxon>Bacteria</taxon>
        <taxon>Bacillati</taxon>
        <taxon>Bacillota</taxon>
        <taxon>Clostridia</taxon>
        <taxon>Eubacteriales</taxon>
        <taxon>Clostridiaceae</taxon>
        <taxon>Crassaminicella</taxon>
    </lineage>
</organism>
<dbReference type="SMART" id="SM00448">
    <property type="entry name" value="REC"/>
    <property type="match status" value="1"/>
</dbReference>